<protein>
    <submittedName>
        <fullName evidence="2">Uncharacterized protein</fullName>
    </submittedName>
</protein>
<gene>
    <name evidence="2" type="ORF">ATANTOWER_022861</name>
</gene>
<sequence length="105" mass="11516">MSETTLNQLAPSNFSPPSKKQLSIILTGSSEEGSDGQMRARSQSLPQRQQRQSCVLLPTSHRLLLLSCLPPTACCRPSPLCCAQPIKHGHYLIEELYCLHGAESL</sequence>
<evidence type="ECO:0000256" key="1">
    <source>
        <dbReference type="SAM" id="MobiDB-lite"/>
    </source>
</evidence>
<comment type="caution">
    <text evidence="2">The sequence shown here is derived from an EMBL/GenBank/DDBJ whole genome shotgun (WGS) entry which is preliminary data.</text>
</comment>
<accession>A0ABU7AIX1</accession>
<evidence type="ECO:0000313" key="3">
    <source>
        <dbReference type="Proteomes" id="UP001345963"/>
    </source>
</evidence>
<proteinExistence type="predicted"/>
<dbReference type="Proteomes" id="UP001345963">
    <property type="component" value="Unassembled WGS sequence"/>
</dbReference>
<dbReference type="EMBL" id="JAHUTI010014867">
    <property type="protein sequence ID" value="MED6237330.1"/>
    <property type="molecule type" value="Genomic_DNA"/>
</dbReference>
<evidence type="ECO:0000313" key="2">
    <source>
        <dbReference type="EMBL" id="MED6237330.1"/>
    </source>
</evidence>
<feature type="region of interest" description="Disordered" evidence="1">
    <location>
        <begin position="1"/>
        <end position="48"/>
    </location>
</feature>
<feature type="compositionally biased region" description="Polar residues" evidence="1">
    <location>
        <begin position="1"/>
        <end position="31"/>
    </location>
</feature>
<name>A0ABU7AIX1_9TELE</name>
<organism evidence="2 3">
    <name type="scientific">Ataeniobius toweri</name>
    <dbReference type="NCBI Taxonomy" id="208326"/>
    <lineage>
        <taxon>Eukaryota</taxon>
        <taxon>Metazoa</taxon>
        <taxon>Chordata</taxon>
        <taxon>Craniata</taxon>
        <taxon>Vertebrata</taxon>
        <taxon>Euteleostomi</taxon>
        <taxon>Actinopterygii</taxon>
        <taxon>Neopterygii</taxon>
        <taxon>Teleostei</taxon>
        <taxon>Neoteleostei</taxon>
        <taxon>Acanthomorphata</taxon>
        <taxon>Ovalentaria</taxon>
        <taxon>Atherinomorphae</taxon>
        <taxon>Cyprinodontiformes</taxon>
        <taxon>Goodeidae</taxon>
        <taxon>Ataeniobius</taxon>
    </lineage>
</organism>
<reference evidence="2 3" key="1">
    <citation type="submission" date="2021-07" db="EMBL/GenBank/DDBJ databases">
        <authorList>
            <person name="Palmer J.M."/>
        </authorList>
    </citation>
    <scope>NUCLEOTIDE SEQUENCE [LARGE SCALE GENOMIC DNA]</scope>
    <source>
        <strain evidence="2 3">AT_MEX2019</strain>
        <tissue evidence="2">Muscle</tissue>
    </source>
</reference>
<keyword evidence="3" id="KW-1185">Reference proteome</keyword>